<dbReference type="InterPro" id="IPR036581">
    <property type="entry name" value="Cyanate_lyase_C_sf"/>
</dbReference>
<gene>
    <name evidence="3 5" type="primary">cynS</name>
    <name evidence="5" type="ORF">C4E15_15105</name>
</gene>
<dbReference type="CDD" id="cd00559">
    <property type="entry name" value="Cyanase_C"/>
    <property type="match status" value="1"/>
</dbReference>
<dbReference type="Pfam" id="PF21291">
    <property type="entry name" value="CYNS_N"/>
    <property type="match status" value="1"/>
</dbReference>
<dbReference type="EC" id="4.2.1.104" evidence="3"/>
<evidence type="ECO:0000259" key="4">
    <source>
        <dbReference type="SMART" id="SM01116"/>
    </source>
</evidence>
<dbReference type="GO" id="GO:0008824">
    <property type="term" value="F:cyanate hydratase activity"/>
    <property type="evidence" value="ECO:0007669"/>
    <property type="project" value="UniProtKB-UniRule"/>
</dbReference>
<dbReference type="NCBIfam" id="TIGR00673">
    <property type="entry name" value="cynS"/>
    <property type="match status" value="1"/>
</dbReference>
<keyword evidence="2 3" id="KW-0456">Lyase</keyword>
<dbReference type="SMART" id="SM01116">
    <property type="entry name" value="Cyanate_lyase"/>
    <property type="match status" value="1"/>
</dbReference>
<organism evidence="5 6">
    <name type="scientific">Achromobacter spanius</name>
    <dbReference type="NCBI Taxonomy" id="217203"/>
    <lineage>
        <taxon>Bacteria</taxon>
        <taxon>Pseudomonadati</taxon>
        <taxon>Pseudomonadota</taxon>
        <taxon>Betaproteobacteria</taxon>
        <taxon>Burkholderiales</taxon>
        <taxon>Alcaligenaceae</taxon>
        <taxon>Achromobacter</taxon>
    </lineage>
</organism>
<comment type="function">
    <text evidence="1 3">Catalyzes the reaction of cyanate with bicarbonate to produce ammonia and carbon dioxide.</text>
</comment>
<dbReference type="PANTHER" id="PTHR34186:SF2">
    <property type="entry name" value="CYANATE HYDRATASE"/>
    <property type="match status" value="1"/>
</dbReference>
<evidence type="ECO:0000313" key="5">
    <source>
        <dbReference type="EMBL" id="PPA75589.1"/>
    </source>
</evidence>
<evidence type="ECO:0000256" key="1">
    <source>
        <dbReference type="ARBA" id="ARBA00003561"/>
    </source>
</evidence>
<comment type="caution">
    <text evidence="5">The sequence shown here is derived from an EMBL/GenBank/DDBJ whole genome shotgun (WGS) entry which is preliminary data.</text>
</comment>
<dbReference type="HAMAP" id="MF_00535">
    <property type="entry name" value="Cyanate_hydrat"/>
    <property type="match status" value="1"/>
</dbReference>
<dbReference type="RefSeq" id="WP_046804914.1">
    <property type="nucleotide sequence ID" value="NZ_PREU01000006.1"/>
</dbReference>
<dbReference type="SUPFAM" id="SSF55234">
    <property type="entry name" value="Cyanase C-terminal domain"/>
    <property type="match status" value="1"/>
</dbReference>
<dbReference type="InterPro" id="IPR048564">
    <property type="entry name" value="CYNS_N"/>
</dbReference>
<dbReference type="PANTHER" id="PTHR34186">
    <property type="entry name" value="CYANATE HYDRATASE"/>
    <property type="match status" value="1"/>
</dbReference>
<evidence type="ECO:0000313" key="6">
    <source>
        <dbReference type="Proteomes" id="UP000239990"/>
    </source>
</evidence>
<sequence>MSRAEVTELVVTRKLEKKLSWTAIADAVGQSKEWTTAALLGQMTLTEEQALAAARILDLPDDAVVQLQVVPYKGSLPSTVPTDPLIYRFYELINVYGTTFKALINEEFGDGIMSAIDFKMDLSREADPKGDRVQIVMSGKFLPYKTY</sequence>
<dbReference type="InterPro" id="IPR008076">
    <property type="entry name" value="Cyanase"/>
</dbReference>
<comment type="similarity">
    <text evidence="3">Belongs to the cyanase family.</text>
</comment>
<dbReference type="PIRSF" id="PIRSF001263">
    <property type="entry name" value="Cyanate_hydratas"/>
    <property type="match status" value="1"/>
</dbReference>
<reference evidence="5 6" key="1">
    <citation type="submission" date="2018-02" db="EMBL/GenBank/DDBJ databases">
        <title>Draft Genome of Achromobacter spanius stain 6.</title>
        <authorList>
            <person name="Gunasekera T.S."/>
            <person name="Radwan O."/>
            <person name="Ruiz O.N."/>
        </authorList>
    </citation>
    <scope>NUCLEOTIDE SEQUENCE [LARGE SCALE GENOMIC DNA]</scope>
    <source>
        <strain evidence="5 6">6</strain>
    </source>
</reference>
<accession>A0A2S5GRH2</accession>
<name>A0A2S5GRH2_9BURK</name>
<feature type="domain" description="Cyanate lyase C-terminal" evidence="4">
    <location>
        <begin position="75"/>
        <end position="147"/>
    </location>
</feature>
<dbReference type="GO" id="GO:0003677">
    <property type="term" value="F:DNA binding"/>
    <property type="evidence" value="ECO:0007669"/>
    <property type="project" value="InterPro"/>
</dbReference>
<evidence type="ECO:0000256" key="3">
    <source>
        <dbReference type="HAMAP-Rule" id="MF_00535"/>
    </source>
</evidence>
<proteinExistence type="inferred from homology"/>
<feature type="active site" evidence="3">
    <location>
        <position position="91"/>
    </location>
</feature>
<dbReference type="InterPro" id="IPR003712">
    <property type="entry name" value="Cyanate_lyase_C"/>
</dbReference>
<feature type="active site" evidence="3">
    <location>
        <position position="114"/>
    </location>
</feature>
<dbReference type="InterPro" id="IPR010982">
    <property type="entry name" value="Lambda_DNA-bd_dom_sf"/>
</dbReference>
<dbReference type="EMBL" id="PREU01000006">
    <property type="protein sequence ID" value="PPA75589.1"/>
    <property type="molecule type" value="Genomic_DNA"/>
</dbReference>
<comment type="catalytic activity">
    <reaction evidence="3">
        <text>cyanate + hydrogencarbonate + 3 H(+) = NH4(+) + 2 CO2</text>
        <dbReference type="Rhea" id="RHEA:11120"/>
        <dbReference type="ChEBI" id="CHEBI:15378"/>
        <dbReference type="ChEBI" id="CHEBI:16526"/>
        <dbReference type="ChEBI" id="CHEBI:17544"/>
        <dbReference type="ChEBI" id="CHEBI:28938"/>
        <dbReference type="ChEBI" id="CHEBI:29195"/>
        <dbReference type="EC" id="4.2.1.104"/>
    </reaction>
</comment>
<dbReference type="Gene3D" id="3.30.1160.10">
    <property type="entry name" value="Cyanate lyase, C-terminal domain"/>
    <property type="match status" value="1"/>
</dbReference>
<dbReference type="NCBIfam" id="NF002773">
    <property type="entry name" value="PRK02866.1"/>
    <property type="match status" value="1"/>
</dbReference>
<protein>
    <recommendedName>
        <fullName evidence="3">Cyanate hydratase</fullName>
        <shortName evidence="3">Cyanase</shortName>
        <ecNumber evidence="3">4.2.1.104</ecNumber>
    </recommendedName>
    <alternativeName>
        <fullName evidence="3">Cyanate hydrolase</fullName>
    </alternativeName>
    <alternativeName>
        <fullName evidence="3">Cyanate lyase</fullName>
    </alternativeName>
</protein>
<evidence type="ECO:0000256" key="2">
    <source>
        <dbReference type="ARBA" id="ARBA00023239"/>
    </source>
</evidence>
<dbReference type="OrthoDB" id="9785870at2"/>
<dbReference type="Pfam" id="PF02560">
    <property type="entry name" value="Cyanate_lyase"/>
    <property type="match status" value="1"/>
</dbReference>
<feature type="active site" evidence="3">
    <location>
        <position position="88"/>
    </location>
</feature>
<dbReference type="AlphaFoldDB" id="A0A2S5GRH2"/>
<dbReference type="SUPFAM" id="SSF47413">
    <property type="entry name" value="lambda repressor-like DNA-binding domains"/>
    <property type="match status" value="1"/>
</dbReference>
<dbReference type="Gene3D" id="1.10.260.40">
    <property type="entry name" value="lambda repressor-like DNA-binding domains"/>
    <property type="match status" value="1"/>
</dbReference>
<dbReference type="PRINTS" id="PR01693">
    <property type="entry name" value="CYANASE"/>
</dbReference>
<dbReference type="Proteomes" id="UP000239990">
    <property type="component" value="Unassembled WGS sequence"/>
</dbReference>